<evidence type="ECO:0000313" key="8">
    <source>
        <dbReference type="Proteomes" id="UP000275925"/>
    </source>
</evidence>
<accession>A0A388TI64</accession>
<evidence type="ECO:0000256" key="2">
    <source>
        <dbReference type="ARBA" id="ARBA00009321"/>
    </source>
</evidence>
<keyword evidence="3" id="KW-0285">Flavoprotein</keyword>
<dbReference type="GO" id="GO:0005829">
    <property type="term" value="C:cytosol"/>
    <property type="evidence" value="ECO:0007669"/>
    <property type="project" value="TreeGrafter"/>
</dbReference>
<evidence type="ECO:0000259" key="6">
    <source>
        <dbReference type="Pfam" id="PF03275"/>
    </source>
</evidence>
<gene>
    <name evidence="7" type="primary">glf</name>
    <name evidence="7" type="ORF">NO2_1167</name>
</gene>
<keyword evidence="8" id="KW-1185">Reference proteome</keyword>
<dbReference type="GO" id="GO:0008767">
    <property type="term" value="F:UDP-galactopyranose mutase activity"/>
    <property type="evidence" value="ECO:0007669"/>
    <property type="project" value="InterPro"/>
</dbReference>
<dbReference type="InterPro" id="IPR004379">
    <property type="entry name" value="UDP-GALP_mutase"/>
</dbReference>
<protein>
    <submittedName>
        <fullName evidence="7">UDP-galactopyranose mutase</fullName>
    </submittedName>
</protein>
<evidence type="ECO:0000313" key="7">
    <source>
        <dbReference type="EMBL" id="GBR76650.1"/>
    </source>
</evidence>
<dbReference type="Pfam" id="PF13450">
    <property type="entry name" value="NAD_binding_8"/>
    <property type="match status" value="1"/>
</dbReference>
<dbReference type="NCBIfam" id="TIGR00031">
    <property type="entry name" value="UDP-GALP_mutase"/>
    <property type="match status" value="1"/>
</dbReference>
<dbReference type="Pfam" id="PF03275">
    <property type="entry name" value="GLF"/>
    <property type="match status" value="1"/>
</dbReference>
<evidence type="ECO:0000256" key="4">
    <source>
        <dbReference type="ARBA" id="ARBA00022827"/>
    </source>
</evidence>
<dbReference type="GO" id="GO:0050660">
    <property type="term" value="F:flavin adenine dinucleotide binding"/>
    <property type="evidence" value="ECO:0007669"/>
    <property type="project" value="TreeGrafter"/>
</dbReference>
<evidence type="ECO:0000256" key="5">
    <source>
        <dbReference type="ARBA" id="ARBA00023235"/>
    </source>
</evidence>
<feature type="domain" description="UDP-galactopyranose mutase C-terminal" evidence="6">
    <location>
        <begin position="151"/>
        <end position="350"/>
    </location>
</feature>
<dbReference type="SUPFAM" id="SSF54373">
    <property type="entry name" value="FAD-linked reductases, C-terminal domain"/>
    <property type="match status" value="1"/>
</dbReference>
<name>A0A388TI64_9BACT</name>
<sequence>MAVGKQYDYLVVGAGLFGAVCAYRAKQSGRKVLVIDKRPQLGGNIYCENIAGINVQQYGAHIFHTNNRQVWDFVNSFVEFNNYRHSVLAKADGKIFNLPFNLNTFYALWGVTTPREAAQKIAEQKTPLATEPQNLEEQALALVGRDIYEILIKGYTEKQWGRRCPDLPAFIIKRLPVRFTFDNSYFDDRYQGIPLGGYNKLIEKLLSGVETRTSCDFFAERRQWEAWAEKIVYTGEIDRYFNYEFGKLEYRSIRWETEVLACPNYQGAAVVNYVDGQIPYTRIIEHKHFEFGAQAQTVISREYPAEWQEGAEPFYPINDAKNTALYGKYAELAQKEENVIFGGRLAEYKYYDMDEVIEKALKSFEAENIP</sequence>
<dbReference type="SUPFAM" id="SSF51971">
    <property type="entry name" value="Nucleotide-binding domain"/>
    <property type="match status" value="1"/>
</dbReference>
<dbReference type="Gene3D" id="3.40.50.720">
    <property type="entry name" value="NAD(P)-binding Rossmann-like Domain"/>
    <property type="match status" value="3"/>
</dbReference>
<evidence type="ECO:0000256" key="3">
    <source>
        <dbReference type="ARBA" id="ARBA00022630"/>
    </source>
</evidence>
<dbReference type="PANTHER" id="PTHR21197">
    <property type="entry name" value="UDP-GALACTOPYRANOSE MUTASE"/>
    <property type="match status" value="1"/>
</dbReference>
<comment type="similarity">
    <text evidence="2">Belongs to the UDP-galactopyranose/dTDP-fucopyranose mutase family.</text>
</comment>
<dbReference type="AlphaFoldDB" id="A0A388TI64"/>
<reference evidence="7 8" key="1">
    <citation type="journal article" date="2019" name="ISME J.">
        <title>Genome analyses of uncultured TG2/ZB3 bacteria in 'Margulisbacteria' specifically attached to ectosymbiotic spirochetes of protists in the termite gut.</title>
        <authorList>
            <person name="Utami Y.D."/>
            <person name="Kuwahara H."/>
            <person name="Igai K."/>
            <person name="Murakami T."/>
            <person name="Sugaya K."/>
            <person name="Morikawa T."/>
            <person name="Nagura Y."/>
            <person name="Yuki M."/>
            <person name="Deevong P."/>
            <person name="Inoue T."/>
            <person name="Kihara K."/>
            <person name="Lo N."/>
            <person name="Yamada A."/>
            <person name="Ohkuma M."/>
            <person name="Hongoh Y."/>
        </authorList>
    </citation>
    <scope>NUCLEOTIDE SEQUENCE [LARGE SCALE GENOMIC DNA]</scope>
    <source>
        <strain evidence="7">NkOx7-02</strain>
    </source>
</reference>
<keyword evidence="5" id="KW-0413">Isomerase</keyword>
<dbReference type="InterPro" id="IPR015899">
    <property type="entry name" value="UDP-GalPyranose_mutase_C"/>
</dbReference>
<keyword evidence="4" id="KW-0274">FAD</keyword>
<proteinExistence type="inferred from homology"/>
<evidence type="ECO:0000256" key="1">
    <source>
        <dbReference type="ARBA" id="ARBA00001974"/>
    </source>
</evidence>
<comment type="caution">
    <text evidence="7">The sequence shown here is derived from an EMBL/GenBank/DDBJ whole genome shotgun (WGS) entry which is preliminary data.</text>
</comment>
<dbReference type="Proteomes" id="UP000275925">
    <property type="component" value="Unassembled WGS sequence"/>
</dbReference>
<dbReference type="PANTHER" id="PTHR21197:SF0">
    <property type="entry name" value="UDP-GALACTOPYRANOSE MUTASE"/>
    <property type="match status" value="1"/>
</dbReference>
<comment type="cofactor">
    <cofactor evidence="1">
        <name>FAD</name>
        <dbReference type="ChEBI" id="CHEBI:57692"/>
    </cofactor>
</comment>
<organism evidence="7 8">
    <name type="scientific">Candidatus Termititenax persephonae</name>
    <dbReference type="NCBI Taxonomy" id="2218525"/>
    <lineage>
        <taxon>Bacteria</taxon>
        <taxon>Bacillati</taxon>
        <taxon>Candidatus Margulisiibacteriota</taxon>
        <taxon>Candidatus Termititenacia</taxon>
        <taxon>Candidatus Termititenacales</taxon>
        <taxon>Candidatus Termititenacaceae</taxon>
        <taxon>Candidatus Termititenax</taxon>
    </lineage>
</organism>
<dbReference type="EMBL" id="BGZO01000038">
    <property type="protein sequence ID" value="GBR76650.1"/>
    <property type="molecule type" value="Genomic_DNA"/>
</dbReference>